<dbReference type="InterPro" id="IPR053136">
    <property type="entry name" value="UTP_pyrophosphatase-like"/>
</dbReference>
<name>A0A843AGR5_METAZ</name>
<dbReference type="EMBL" id="JADIIN010000022">
    <property type="protein sequence ID" value="MBF4468306.1"/>
    <property type="molecule type" value="Genomic_DNA"/>
</dbReference>
<accession>A0A843AGR5</accession>
<dbReference type="CDD" id="cd07344">
    <property type="entry name" value="M48_yhfN_like"/>
    <property type="match status" value="1"/>
</dbReference>
<proteinExistence type="predicted"/>
<sequence length="227" mass="26873">MRRYTITRSNRKTIAIKINKDSSLEVKAPINLPKDKIDAFVNSKEKWIDKHSKRIFNNYFLKKQFELNFGDFVLLRGQNNQIKSFNGKTAIYNNYKKIFFIPETAEKNQIKAIIIELYKKIAHNHINKRVNYFKNKMNVKPIKIGITSAKTRWGSCSGKNSVNFSWKLIMADDKTIDYVIIHELAHIKQHNHSKKFWNIVESIMPDYPEQKKKLKILGEKLNKENWD</sequence>
<dbReference type="RefSeq" id="WP_042702400.1">
    <property type="nucleotide sequence ID" value="NZ_JADIIN010000022.1"/>
</dbReference>
<dbReference type="AlphaFoldDB" id="A0A843AGR5"/>
<reference evidence="2" key="1">
    <citation type="submission" date="2020-10" db="EMBL/GenBank/DDBJ databases">
        <title>Dehalococcoides mccartyi of a TCE/Cr reducing biochatode.</title>
        <authorList>
            <person name="Matturro B."/>
        </authorList>
    </citation>
    <scope>NUCLEOTIDE SEQUENCE</scope>
    <source>
        <strain evidence="2">Bin4</strain>
    </source>
</reference>
<dbReference type="InterPro" id="IPR002725">
    <property type="entry name" value="YgjP-like_metallopeptidase"/>
</dbReference>
<evidence type="ECO:0000313" key="2">
    <source>
        <dbReference type="EMBL" id="MBF4468306.1"/>
    </source>
</evidence>
<evidence type="ECO:0000259" key="1">
    <source>
        <dbReference type="Pfam" id="PF01863"/>
    </source>
</evidence>
<gene>
    <name evidence="2" type="ORF">ISP01_02765</name>
</gene>
<dbReference type="PANTHER" id="PTHR30399">
    <property type="entry name" value="UNCHARACTERIZED PROTEIN YGJP"/>
    <property type="match status" value="1"/>
</dbReference>
<dbReference type="PANTHER" id="PTHR30399:SF1">
    <property type="entry name" value="UTP PYROPHOSPHATASE"/>
    <property type="match status" value="1"/>
</dbReference>
<organism evidence="2 3">
    <name type="scientific">Methanobrevibacter arboriphilus</name>
    <dbReference type="NCBI Taxonomy" id="39441"/>
    <lineage>
        <taxon>Archaea</taxon>
        <taxon>Methanobacteriati</taxon>
        <taxon>Methanobacteriota</taxon>
        <taxon>Methanomada group</taxon>
        <taxon>Methanobacteria</taxon>
        <taxon>Methanobacteriales</taxon>
        <taxon>Methanobacteriaceae</taxon>
        <taxon>Methanobrevibacter</taxon>
    </lineage>
</organism>
<evidence type="ECO:0000313" key="3">
    <source>
        <dbReference type="Proteomes" id="UP000658733"/>
    </source>
</evidence>
<dbReference type="Proteomes" id="UP000658733">
    <property type="component" value="Unassembled WGS sequence"/>
</dbReference>
<protein>
    <submittedName>
        <fullName evidence="2">M48 family metallopeptidase</fullName>
    </submittedName>
</protein>
<dbReference type="Gene3D" id="3.30.2010.10">
    <property type="entry name" value="Metalloproteases ('zincins'), catalytic domain"/>
    <property type="match status" value="1"/>
</dbReference>
<dbReference type="Pfam" id="PF01863">
    <property type="entry name" value="YgjP-like"/>
    <property type="match status" value="1"/>
</dbReference>
<feature type="domain" description="YgjP-like metallopeptidase" evidence="1">
    <location>
        <begin position="12"/>
        <end position="215"/>
    </location>
</feature>
<comment type="caution">
    <text evidence="2">The sequence shown here is derived from an EMBL/GenBank/DDBJ whole genome shotgun (WGS) entry which is preliminary data.</text>
</comment>